<evidence type="ECO:0000313" key="11">
    <source>
        <dbReference type="EMBL" id="HJD96488.1"/>
    </source>
</evidence>
<feature type="transmembrane region" description="Helical" evidence="9">
    <location>
        <begin position="163"/>
        <end position="183"/>
    </location>
</feature>
<feature type="signal peptide" evidence="10">
    <location>
        <begin position="1"/>
        <end position="19"/>
    </location>
</feature>
<comment type="similarity">
    <text evidence="9">Belongs to the MntP (TC 9.B.29) family.</text>
</comment>
<name>A0A921AUQ4_9BACT</name>
<dbReference type="PANTHER" id="PTHR35529">
    <property type="entry name" value="MANGANESE EFFLUX PUMP MNTP-RELATED"/>
    <property type="match status" value="1"/>
</dbReference>
<dbReference type="InterPro" id="IPR022929">
    <property type="entry name" value="Put_MntP"/>
</dbReference>
<comment type="caution">
    <text evidence="11">The sequence shown here is derived from an EMBL/GenBank/DDBJ whole genome shotgun (WGS) entry which is preliminary data.</text>
</comment>
<keyword evidence="8 9" id="KW-0464">Manganese</keyword>
<evidence type="ECO:0000256" key="10">
    <source>
        <dbReference type="SAM" id="SignalP"/>
    </source>
</evidence>
<dbReference type="Proteomes" id="UP000698963">
    <property type="component" value="Unassembled WGS sequence"/>
</dbReference>
<keyword evidence="10" id="KW-0732">Signal</keyword>
<dbReference type="Pfam" id="PF02659">
    <property type="entry name" value="Mntp"/>
    <property type="match status" value="1"/>
</dbReference>
<keyword evidence="7 9" id="KW-0472">Membrane</keyword>
<gene>
    <name evidence="9" type="primary">mntP</name>
    <name evidence="11" type="ORF">K8W16_02425</name>
</gene>
<evidence type="ECO:0000256" key="1">
    <source>
        <dbReference type="ARBA" id="ARBA00022448"/>
    </source>
</evidence>
<feature type="chain" id="PRO_5038077642" description="Putative manganese efflux pump MntP" evidence="10">
    <location>
        <begin position="20"/>
        <end position="189"/>
    </location>
</feature>
<dbReference type="EMBL" id="DYZA01000044">
    <property type="protein sequence ID" value="HJD96488.1"/>
    <property type="molecule type" value="Genomic_DNA"/>
</dbReference>
<dbReference type="GO" id="GO:0005384">
    <property type="term" value="F:manganese ion transmembrane transporter activity"/>
    <property type="evidence" value="ECO:0007669"/>
    <property type="project" value="UniProtKB-UniRule"/>
</dbReference>
<sequence length="189" mass="19811">MSFFAVLAIALALAMDAFAVSVSASATLPVVTWGHYFRLSFHFGLFQFLMPVVGWFLGVSVHSYIEAWDHWIAFALLSLVGVNMLREARAGEEEQHTGGDPSRGLQLVMLAVATSVDALAVGLSFAMINLSVLWPAAVIGLVCAAVTAAGVKLGRILGASSILGNKASILGGLVLIGIGIKILHEHGAL</sequence>
<feature type="transmembrane region" description="Helical" evidence="9">
    <location>
        <begin position="105"/>
        <end position="125"/>
    </location>
</feature>
<evidence type="ECO:0000313" key="12">
    <source>
        <dbReference type="Proteomes" id="UP000698963"/>
    </source>
</evidence>
<dbReference type="PANTHER" id="PTHR35529:SF1">
    <property type="entry name" value="MANGANESE EFFLUX PUMP MNTP-RELATED"/>
    <property type="match status" value="1"/>
</dbReference>
<evidence type="ECO:0000256" key="3">
    <source>
        <dbReference type="ARBA" id="ARBA00022519"/>
    </source>
</evidence>
<keyword evidence="1 9" id="KW-0813">Transport</keyword>
<comment type="function">
    <text evidence="9">Probably functions as a manganese efflux pump.</text>
</comment>
<dbReference type="HAMAP" id="MF_01521">
    <property type="entry name" value="MntP_pump"/>
    <property type="match status" value="1"/>
</dbReference>
<protein>
    <recommendedName>
        <fullName evidence="9">Putative manganese efflux pump MntP</fullName>
    </recommendedName>
</protein>
<evidence type="ECO:0000256" key="9">
    <source>
        <dbReference type="HAMAP-Rule" id="MF_01521"/>
    </source>
</evidence>
<dbReference type="RefSeq" id="WP_304120843.1">
    <property type="nucleotide sequence ID" value="NZ_DYZA01000044.1"/>
</dbReference>
<evidence type="ECO:0000256" key="6">
    <source>
        <dbReference type="ARBA" id="ARBA00023065"/>
    </source>
</evidence>
<comment type="subcellular location">
    <subcellularLocation>
        <location evidence="9">Cell membrane</location>
        <topology evidence="9">Multi-pass membrane protein</topology>
    </subcellularLocation>
</comment>
<keyword evidence="2 9" id="KW-1003">Cell membrane</keyword>
<feature type="transmembrane region" description="Helical" evidence="9">
    <location>
        <begin position="41"/>
        <end position="61"/>
    </location>
</feature>
<keyword evidence="5 9" id="KW-1133">Transmembrane helix</keyword>
<evidence type="ECO:0000256" key="2">
    <source>
        <dbReference type="ARBA" id="ARBA00022475"/>
    </source>
</evidence>
<reference evidence="11" key="2">
    <citation type="submission" date="2021-09" db="EMBL/GenBank/DDBJ databases">
        <authorList>
            <person name="Gilroy R."/>
        </authorList>
    </citation>
    <scope>NUCLEOTIDE SEQUENCE</scope>
    <source>
        <strain evidence="11">ChiGjej2B2-19336</strain>
    </source>
</reference>
<feature type="transmembrane region" description="Helical" evidence="9">
    <location>
        <begin position="132"/>
        <end position="151"/>
    </location>
</feature>
<dbReference type="InterPro" id="IPR003810">
    <property type="entry name" value="Mntp/YtaF"/>
</dbReference>
<organism evidence="11 12">
    <name type="scientific">Mailhella massiliensis</name>
    <dbReference type="NCBI Taxonomy" id="1903261"/>
    <lineage>
        <taxon>Bacteria</taxon>
        <taxon>Pseudomonadati</taxon>
        <taxon>Thermodesulfobacteriota</taxon>
        <taxon>Desulfovibrionia</taxon>
        <taxon>Desulfovibrionales</taxon>
        <taxon>Desulfovibrionaceae</taxon>
        <taxon>Mailhella</taxon>
    </lineage>
</organism>
<evidence type="ECO:0000256" key="5">
    <source>
        <dbReference type="ARBA" id="ARBA00022989"/>
    </source>
</evidence>
<feature type="transmembrane region" description="Helical" evidence="9">
    <location>
        <begin position="68"/>
        <end position="85"/>
    </location>
</feature>
<reference evidence="11" key="1">
    <citation type="journal article" date="2021" name="PeerJ">
        <title>Extensive microbial diversity within the chicken gut microbiome revealed by metagenomics and culture.</title>
        <authorList>
            <person name="Gilroy R."/>
            <person name="Ravi A."/>
            <person name="Getino M."/>
            <person name="Pursley I."/>
            <person name="Horton D.L."/>
            <person name="Alikhan N.F."/>
            <person name="Baker D."/>
            <person name="Gharbi K."/>
            <person name="Hall N."/>
            <person name="Watson M."/>
            <person name="Adriaenssens E.M."/>
            <person name="Foster-Nyarko E."/>
            <person name="Jarju S."/>
            <person name="Secka A."/>
            <person name="Antonio M."/>
            <person name="Oren A."/>
            <person name="Chaudhuri R.R."/>
            <person name="La Ragione R."/>
            <person name="Hildebrand F."/>
            <person name="Pallen M.J."/>
        </authorList>
    </citation>
    <scope>NUCLEOTIDE SEQUENCE</scope>
    <source>
        <strain evidence="11">ChiGjej2B2-19336</strain>
    </source>
</reference>
<dbReference type="AlphaFoldDB" id="A0A921AUQ4"/>
<accession>A0A921AUQ4</accession>
<keyword evidence="6 9" id="KW-0406">Ion transport</keyword>
<evidence type="ECO:0000256" key="4">
    <source>
        <dbReference type="ARBA" id="ARBA00022692"/>
    </source>
</evidence>
<evidence type="ECO:0000256" key="8">
    <source>
        <dbReference type="ARBA" id="ARBA00023211"/>
    </source>
</evidence>
<keyword evidence="4 9" id="KW-0812">Transmembrane</keyword>
<proteinExistence type="inferred from homology"/>
<dbReference type="GO" id="GO:0005886">
    <property type="term" value="C:plasma membrane"/>
    <property type="evidence" value="ECO:0007669"/>
    <property type="project" value="UniProtKB-SubCell"/>
</dbReference>
<evidence type="ECO:0000256" key="7">
    <source>
        <dbReference type="ARBA" id="ARBA00023136"/>
    </source>
</evidence>
<keyword evidence="3" id="KW-0997">Cell inner membrane</keyword>